<dbReference type="InterPro" id="IPR000847">
    <property type="entry name" value="LysR_HTH_N"/>
</dbReference>
<dbReference type="InterPro" id="IPR036390">
    <property type="entry name" value="WH_DNA-bd_sf"/>
</dbReference>
<dbReference type="Pfam" id="PF00126">
    <property type="entry name" value="HTH_1"/>
    <property type="match status" value="1"/>
</dbReference>
<dbReference type="Proteomes" id="UP001320154">
    <property type="component" value="Unassembled WGS sequence"/>
</dbReference>
<reference evidence="6 7" key="1">
    <citation type="journal article" date="2021" name="Front. Microbiol.">
        <title>Aerobic Denitrification and Heterotrophic Sulfur Oxidation in the Genus Halomonas Revealed by Six Novel Species Characterizations and Genome-Based Analysis.</title>
        <authorList>
            <person name="Wang L."/>
            <person name="Shao Z."/>
        </authorList>
    </citation>
    <scope>NUCLEOTIDE SEQUENCE [LARGE SCALE GENOMIC DNA]</scope>
    <source>
        <strain evidence="6 7">MCCC 1A05748</strain>
    </source>
</reference>
<organism evidence="6 7">
    <name type="scientific">Billgrantia desiderata</name>
    <dbReference type="NCBI Taxonomy" id="52021"/>
    <lineage>
        <taxon>Bacteria</taxon>
        <taxon>Pseudomonadati</taxon>
        <taxon>Pseudomonadota</taxon>
        <taxon>Gammaproteobacteria</taxon>
        <taxon>Oceanospirillales</taxon>
        <taxon>Halomonadaceae</taxon>
        <taxon>Billgrantia</taxon>
    </lineage>
</organism>
<keyword evidence="3" id="KW-0238">DNA-binding</keyword>
<evidence type="ECO:0000313" key="6">
    <source>
        <dbReference type="EMBL" id="MCE8046879.1"/>
    </source>
</evidence>
<evidence type="ECO:0000313" key="7">
    <source>
        <dbReference type="Proteomes" id="UP001320154"/>
    </source>
</evidence>
<dbReference type="EMBL" id="JABFTQ010000005">
    <property type="protein sequence ID" value="MCE8046879.1"/>
    <property type="molecule type" value="Genomic_DNA"/>
</dbReference>
<dbReference type="InterPro" id="IPR036388">
    <property type="entry name" value="WH-like_DNA-bd_sf"/>
</dbReference>
<sequence>MNLHLLRIFIAVVDAGSFSRAAEALAISQPAVSKAVRELETQLETTLLDRKGRSFRPSEPGQSLYSYGRSIFALEREAHEMLAAFYGLERGRLTIGASTTIATYWLPPLIAVFHRLHPHIDIRLISGNTKQIVELLVDCQLDVALVEGAVFEPRIEQRLWFSEEMVVISANPAPAHDAVEMAKPLSDQVWVMREPGSGTREATEALLQELGTSSPRMMEVGSNEAIVQTVSAGIGLGVVPRICARDQLRLGRIRQVDLGTAPIRRQLYRIRLPHRMVSQVAIAFEALLADKTLIP</sequence>
<dbReference type="Pfam" id="PF03466">
    <property type="entry name" value="LysR_substrate"/>
    <property type="match status" value="1"/>
</dbReference>
<dbReference type="PANTHER" id="PTHR30126:SF39">
    <property type="entry name" value="HTH-TYPE TRANSCRIPTIONAL REGULATOR CYSL"/>
    <property type="match status" value="1"/>
</dbReference>
<keyword evidence="4" id="KW-0804">Transcription</keyword>
<name>A0ABS9B3W3_9GAMM</name>
<dbReference type="InterPro" id="IPR005119">
    <property type="entry name" value="LysR_subst-bd"/>
</dbReference>
<dbReference type="PANTHER" id="PTHR30126">
    <property type="entry name" value="HTH-TYPE TRANSCRIPTIONAL REGULATOR"/>
    <property type="match status" value="1"/>
</dbReference>
<keyword evidence="2" id="KW-0805">Transcription regulation</keyword>
<dbReference type="SUPFAM" id="SSF53850">
    <property type="entry name" value="Periplasmic binding protein-like II"/>
    <property type="match status" value="1"/>
</dbReference>
<gene>
    <name evidence="6" type="ORF">HOP60_09035</name>
</gene>
<feature type="domain" description="HTH lysR-type" evidence="5">
    <location>
        <begin position="1"/>
        <end position="58"/>
    </location>
</feature>
<proteinExistence type="inferred from homology"/>
<dbReference type="SUPFAM" id="SSF46785">
    <property type="entry name" value="Winged helix' DNA-binding domain"/>
    <property type="match status" value="1"/>
</dbReference>
<comment type="caution">
    <text evidence="6">The sequence shown here is derived from an EMBL/GenBank/DDBJ whole genome shotgun (WGS) entry which is preliminary data.</text>
</comment>
<protein>
    <submittedName>
        <fullName evidence="6">LysR family transcriptional regulator</fullName>
    </submittedName>
</protein>
<evidence type="ECO:0000256" key="3">
    <source>
        <dbReference type="ARBA" id="ARBA00023125"/>
    </source>
</evidence>
<evidence type="ECO:0000256" key="1">
    <source>
        <dbReference type="ARBA" id="ARBA00009437"/>
    </source>
</evidence>
<accession>A0ABS9B3W3</accession>
<evidence type="ECO:0000259" key="5">
    <source>
        <dbReference type="PROSITE" id="PS50931"/>
    </source>
</evidence>
<comment type="similarity">
    <text evidence="1">Belongs to the LysR transcriptional regulatory family.</text>
</comment>
<dbReference type="PRINTS" id="PR00039">
    <property type="entry name" value="HTHLYSR"/>
</dbReference>
<evidence type="ECO:0000256" key="4">
    <source>
        <dbReference type="ARBA" id="ARBA00023163"/>
    </source>
</evidence>
<dbReference type="Gene3D" id="3.40.190.290">
    <property type="match status" value="1"/>
</dbReference>
<dbReference type="Gene3D" id="1.10.10.10">
    <property type="entry name" value="Winged helix-like DNA-binding domain superfamily/Winged helix DNA-binding domain"/>
    <property type="match status" value="1"/>
</dbReference>
<evidence type="ECO:0000256" key="2">
    <source>
        <dbReference type="ARBA" id="ARBA00023015"/>
    </source>
</evidence>
<keyword evidence="7" id="KW-1185">Reference proteome</keyword>
<dbReference type="RefSeq" id="WP_234250316.1">
    <property type="nucleotide sequence ID" value="NZ_JABFTQ010000005.1"/>
</dbReference>
<dbReference type="PROSITE" id="PS50931">
    <property type="entry name" value="HTH_LYSR"/>
    <property type="match status" value="1"/>
</dbReference>